<evidence type="ECO:0000256" key="2">
    <source>
        <dbReference type="ARBA" id="ARBA00001946"/>
    </source>
</evidence>
<feature type="domain" description="Nudix hydrolase" evidence="12">
    <location>
        <begin position="85"/>
        <end position="223"/>
    </location>
</feature>
<comment type="subunit">
    <text evidence="4">Homodimer.</text>
</comment>
<gene>
    <name evidence="13" type="ORF">EOE48_26550</name>
</gene>
<dbReference type="SUPFAM" id="SSF55811">
    <property type="entry name" value="Nudix"/>
    <property type="match status" value="1"/>
</dbReference>
<dbReference type="CDD" id="cd24157">
    <property type="entry name" value="NUDIX_GDPMK"/>
    <property type="match status" value="1"/>
</dbReference>
<evidence type="ECO:0000259" key="12">
    <source>
        <dbReference type="PROSITE" id="PS51462"/>
    </source>
</evidence>
<evidence type="ECO:0000256" key="11">
    <source>
        <dbReference type="SAM" id="MobiDB-lite"/>
    </source>
</evidence>
<reference evidence="13 14" key="1">
    <citation type="submission" date="2019-01" db="EMBL/GenBank/DDBJ databases">
        <authorList>
            <person name="Chen W.-M."/>
        </authorList>
    </citation>
    <scope>NUCLEOTIDE SEQUENCE [LARGE SCALE GENOMIC DNA]</scope>
    <source>
        <strain evidence="13 14">TER-1</strain>
    </source>
</reference>
<dbReference type="PANTHER" id="PTHR11839:SF18">
    <property type="entry name" value="NUDIX HYDROLASE DOMAIN-CONTAINING PROTEIN"/>
    <property type="match status" value="1"/>
</dbReference>
<dbReference type="GO" id="GO:0016818">
    <property type="term" value="F:hydrolase activity, acting on acid anhydrides, in phosphorus-containing anhydrides"/>
    <property type="evidence" value="ECO:0007669"/>
    <property type="project" value="InterPro"/>
</dbReference>
<evidence type="ECO:0000256" key="5">
    <source>
        <dbReference type="ARBA" id="ARBA00016377"/>
    </source>
</evidence>
<dbReference type="PANTHER" id="PTHR11839">
    <property type="entry name" value="UDP/ADP-SUGAR PYROPHOSPHATASE"/>
    <property type="match status" value="1"/>
</dbReference>
<dbReference type="AlphaFoldDB" id="A0A3S2XF80"/>
<accession>A0A3S2XF80</accession>
<keyword evidence="6 13" id="KW-0378">Hydrolase</keyword>
<evidence type="ECO:0000256" key="3">
    <source>
        <dbReference type="ARBA" id="ARBA00007275"/>
    </source>
</evidence>
<feature type="compositionally biased region" description="Basic residues" evidence="11">
    <location>
        <begin position="1"/>
        <end position="19"/>
    </location>
</feature>
<feature type="binding site" evidence="9">
    <location>
        <position position="194"/>
    </location>
    <ligand>
        <name>Mg(2+)</name>
        <dbReference type="ChEBI" id="CHEBI:18420"/>
        <label>1</label>
    </ligand>
</feature>
<proteinExistence type="inferred from homology"/>
<evidence type="ECO:0000256" key="9">
    <source>
        <dbReference type="PIRSR" id="PIRSR604385-2"/>
    </source>
</evidence>
<dbReference type="GO" id="GO:0019693">
    <property type="term" value="P:ribose phosphate metabolic process"/>
    <property type="evidence" value="ECO:0007669"/>
    <property type="project" value="TreeGrafter"/>
</dbReference>
<comment type="catalytic activity">
    <reaction evidence="1">
        <text>GDP-alpha-D-mannose + H2O = alpha-D-mannose 1-phosphate + GMP + 2 H(+)</text>
        <dbReference type="Rhea" id="RHEA:27978"/>
        <dbReference type="ChEBI" id="CHEBI:15377"/>
        <dbReference type="ChEBI" id="CHEBI:15378"/>
        <dbReference type="ChEBI" id="CHEBI:57527"/>
        <dbReference type="ChEBI" id="CHEBI:58115"/>
        <dbReference type="ChEBI" id="CHEBI:58409"/>
    </reaction>
</comment>
<dbReference type="Proteomes" id="UP000286997">
    <property type="component" value="Unassembled WGS sequence"/>
</dbReference>
<dbReference type="Pfam" id="PF00293">
    <property type="entry name" value="NUDIX"/>
    <property type="match status" value="1"/>
</dbReference>
<protein>
    <recommendedName>
        <fullName evidence="5">GDP-mannose pyrophosphatase</fullName>
    </recommendedName>
    <alternativeName>
        <fullName evidence="7">GDP-mannose hydrolase</fullName>
    </alternativeName>
    <alternativeName>
        <fullName evidence="8">GDPMK</fullName>
    </alternativeName>
</protein>
<dbReference type="OrthoDB" id="5292471at2"/>
<evidence type="ECO:0000256" key="7">
    <source>
        <dbReference type="ARBA" id="ARBA00032162"/>
    </source>
</evidence>
<dbReference type="GO" id="GO:0005829">
    <property type="term" value="C:cytosol"/>
    <property type="evidence" value="ECO:0007669"/>
    <property type="project" value="TreeGrafter"/>
</dbReference>
<dbReference type="EMBL" id="SACP01000044">
    <property type="protein sequence ID" value="RVU13253.1"/>
    <property type="molecule type" value="Genomic_DNA"/>
</dbReference>
<organism evidence="13 14">
    <name type="scientific">Methylobacterium oryzihabitans</name>
    <dbReference type="NCBI Taxonomy" id="2499852"/>
    <lineage>
        <taxon>Bacteria</taxon>
        <taxon>Pseudomonadati</taxon>
        <taxon>Pseudomonadota</taxon>
        <taxon>Alphaproteobacteria</taxon>
        <taxon>Hyphomicrobiales</taxon>
        <taxon>Methylobacteriaceae</taxon>
        <taxon>Methylobacterium</taxon>
    </lineage>
</organism>
<feature type="binding site" evidence="9">
    <location>
        <position position="145"/>
    </location>
    <ligand>
        <name>Mg(2+)</name>
        <dbReference type="ChEBI" id="CHEBI:18420"/>
        <label>1</label>
    </ligand>
</feature>
<feature type="binding site" evidence="9">
    <location>
        <position position="141"/>
    </location>
    <ligand>
        <name>Mg(2+)</name>
        <dbReference type="ChEBI" id="CHEBI:18420"/>
        <label>1</label>
    </ligand>
</feature>
<dbReference type="PROSITE" id="PS51462">
    <property type="entry name" value="NUDIX"/>
    <property type="match status" value="1"/>
</dbReference>
<evidence type="ECO:0000256" key="1">
    <source>
        <dbReference type="ARBA" id="ARBA00000847"/>
    </source>
</evidence>
<comment type="similarity">
    <text evidence="3">Belongs to the Nudix hydrolase family. NudK subfamily.</text>
</comment>
<comment type="cofactor">
    <cofactor evidence="2 9">
        <name>Mg(2+)</name>
        <dbReference type="ChEBI" id="CHEBI:18420"/>
    </cofactor>
</comment>
<comment type="caution">
    <text evidence="13">The sequence shown here is derived from an EMBL/GenBank/DDBJ whole genome shotgun (WGS) entry which is preliminary data.</text>
</comment>
<dbReference type="GO" id="GO:0006753">
    <property type="term" value="P:nucleoside phosphate metabolic process"/>
    <property type="evidence" value="ECO:0007669"/>
    <property type="project" value="TreeGrafter"/>
</dbReference>
<dbReference type="InterPro" id="IPR015797">
    <property type="entry name" value="NUDIX_hydrolase-like_dom_sf"/>
</dbReference>
<evidence type="ECO:0000313" key="14">
    <source>
        <dbReference type="Proteomes" id="UP000286997"/>
    </source>
</evidence>
<dbReference type="InterPro" id="IPR004385">
    <property type="entry name" value="NDP_pyrophosphatase"/>
</dbReference>
<keyword evidence="9" id="KW-0479">Metal-binding</keyword>
<dbReference type="NCBIfam" id="TIGR00052">
    <property type="entry name" value="nudix-type nucleoside diphosphatase, YffH/AdpP family"/>
    <property type="match status" value="1"/>
</dbReference>
<feature type="binding site" evidence="9">
    <location>
        <position position="126"/>
    </location>
    <ligand>
        <name>Mg(2+)</name>
        <dbReference type="ChEBI" id="CHEBI:18420"/>
        <label>1</label>
    </ligand>
</feature>
<feature type="short sequence motif" description="Nudix box" evidence="10">
    <location>
        <begin position="127"/>
        <end position="148"/>
    </location>
</feature>
<keyword evidence="14" id="KW-1185">Reference proteome</keyword>
<dbReference type="GO" id="GO:0046872">
    <property type="term" value="F:metal ion binding"/>
    <property type="evidence" value="ECO:0007669"/>
    <property type="project" value="UniProtKB-KW"/>
</dbReference>
<evidence type="ECO:0000256" key="10">
    <source>
        <dbReference type="PIRSR" id="PIRSR604385-3"/>
    </source>
</evidence>
<dbReference type="Gene3D" id="3.90.79.10">
    <property type="entry name" value="Nucleoside Triphosphate Pyrophosphohydrolase"/>
    <property type="match status" value="1"/>
</dbReference>
<evidence type="ECO:0000256" key="8">
    <source>
        <dbReference type="ARBA" id="ARBA00032272"/>
    </source>
</evidence>
<sequence length="239" mass="25703">MAPGAHCRRKIAPARRRGRAPGGAADPDDAHADRVPLSGRSRSPVVTTDAPGIRGTRLVHDGWARYLVADVVLPDGAFATREIEDHGRAVAVLPYDPVRRTTLMVRQFRAPPCLADGTLALLEAPAGRLEEDDPETCARREAHEEVGLRLGALEPAGWAWTMPGISTERIDYYLAPYAEGDRVAAGGGLASESEQITVVELSLAEAAARSDGGEIADLKTLYLLQTLRLRRPDLFAAGR</sequence>
<evidence type="ECO:0000256" key="4">
    <source>
        <dbReference type="ARBA" id="ARBA00011738"/>
    </source>
</evidence>
<dbReference type="InterPro" id="IPR000086">
    <property type="entry name" value="NUDIX_hydrolase_dom"/>
</dbReference>
<evidence type="ECO:0000256" key="6">
    <source>
        <dbReference type="ARBA" id="ARBA00022801"/>
    </source>
</evidence>
<feature type="region of interest" description="Disordered" evidence="11">
    <location>
        <begin position="1"/>
        <end position="49"/>
    </location>
</feature>
<keyword evidence="9" id="KW-0460">Magnesium</keyword>
<evidence type="ECO:0000313" key="13">
    <source>
        <dbReference type="EMBL" id="RVU13253.1"/>
    </source>
</evidence>
<name>A0A3S2XF80_9HYPH</name>